<protein>
    <submittedName>
        <fullName evidence="5">Transcriptional regulator</fullName>
    </submittedName>
</protein>
<keyword evidence="4" id="KW-0804">Transcription</keyword>
<keyword evidence="2" id="KW-0805">Transcription regulation</keyword>
<evidence type="ECO:0000256" key="3">
    <source>
        <dbReference type="ARBA" id="ARBA00023125"/>
    </source>
</evidence>
<sequence length="124" mass="14807">MHTKRLTKREEDVMKILWNAGKGFVKDLLKQHSEPKPHYNTFSTLIRGLEEKGFVSHNSYGNTHEYYPVITREEYRKLFIKNVVSDYFESSYKSVVSFFVKEEKLNVDDLKELIDLIEKKEEKE</sequence>
<reference evidence="5 6" key="1">
    <citation type="submission" date="2018-05" db="EMBL/GenBank/DDBJ databases">
        <title>Marinifilum breve JC075T sp. nov., a marine bacterium isolated from Yongle Blue Hole in the South China Sea.</title>
        <authorList>
            <person name="Fu T."/>
        </authorList>
    </citation>
    <scope>NUCLEOTIDE SEQUENCE [LARGE SCALE GENOMIC DNA]</scope>
    <source>
        <strain evidence="5 6">JC075</strain>
    </source>
</reference>
<keyword evidence="3" id="KW-0238">DNA-binding</keyword>
<dbReference type="GO" id="GO:0003677">
    <property type="term" value="F:DNA binding"/>
    <property type="evidence" value="ECO:0007669"/>
    <property type="project" value="UniProtKB-KW"/>
</dbReference>
<dbReference type="SUPFAM" id="SSF46785">
    <property type="entry name" value="Winged helix' DNA-binding domain"/>
    <property type="match status" value="1"/>
</dbReference>
<gene>
    <name evidence="5" type="ORF">DF185_21815</name>
</gene>
<dbReference type="InterPro" id="IPR005650">
    <property type="entry name" value="BlaI_family"/>
</dbReference>
<organism evidence="5 6">
    <name type="scientific">Marinifilum breve</name>
    <dbReference type="NCBI Taxonomy" id="2184082"/>
    <lineage>
        <taxon>Bacteria</taxon>
        <taxon>Pseudomonadati</taxon>
        <taxon>Bacteroidota</taxon>
        <taxon>Bacteroidia</taxon>
        <taxon>Marinilabiliales</taxon>
        <taxon>Marinifilaceae</taxon>
    </lineage>
</organism>
<name>A0A2V4A5C3_9BACT</name>
<accession>A0A2V4A5C3</accession>
<evidence type="ECO:0000256" key="1">
    <source>
        <dbReference type="ARBA" id="ARBA00011046"/>
    </source>
</evidence>
<dbReference type="InterPro" id="IPR036388">
    <property type="entry name" value="WH-like_DNA-bd_sf"/>
</dbReference>
<dbReference type="InterPro" id="IPR036390">
    <property type="entry name" value="WH_DNA-bd_sf"/>
</dbReference>
<evidence type="ECO:0000313" key="5">
    <source>
        <dbReference type="EMBL" id="PXX95732.1"/>
    </source>
</evidence>
<dbReference type="Pfam" id="PF03965">
    <property type="entry name" value="Penicillinase_R"/>
    <property type="match status" value="1"/>
</dbReference>
<dbReference type="RefSeq" id="WP_110363670.1">
    <property type="nucleotide sequence ID" value="NZ_QFLI01000014.1"/>
</dbReference>
<dbReference type="AlphaFoldDB" id="A0A2V4A5C3"/>
<keyword evidence="6" id="KW-1185">Reference proteome</keyword>
<dbReference type="PIRSF" id="PIRSF019455">
    <property type="entry name" value="CopR_AtkY"/>
    <property type="match status" value="1"/>
</dbReference>
<dbReference type="GO" id="GO:0045892">
    <property type="term" value="P:negative regulation of DNA-templated transcription"/>
    <property type="evidence" value="ECO:0007669"/>
    <property type="project" value="InterPro"/>
</dbReference>
<evidence type="ECO:0000256" key="4">
    <source>
        <dbReference type="ARBA" id="ARBA00023163"/>
    </source>
</evidence>
<evidence type="ECO:0000256" key="2">
    <source>
        <dbReference type="ARBA" id="ARBA00023015"/>
    </source>
</evidence>
<comment type="caution">
    <text evidence="5">The sequence shown here is derived from an EMBL/GenBank/DDBJ whole genome shotgun (WGS) entry which is preliminary data.</text>
</comment>
<dbReference type="OrthoDB" id="1098508at2"/>
<comment type="similarity">
    <text evidence="1">Belongs to the BlaI transcriptional regulatory family.</text>
</comment>
<dbReference type="EMBL" id="QFLI01000014">
    <property type="protein sequence ID" value="PXX95732.1"/>
    <property type="molecule type" value="Genomic_DNA"/>
</dbReference>
<dbReference type="Gene3D" id="1.10.4040.10">
    <property type="entry name" value="Penicillinase repressor domain"/>
    <property type="match status" value="1"/>
</dbReference>
<evidence type="ECO:0000313" key="6">
    <source>
        <dbReference type="Proteomes" id="UP000248079"/>
    </source>
</evidence>
<dbReference type="Gene3D" id="1.10.10.10">
    <property type="entry name" value="Winged helix-like DNA-binding domain superfamily/Winged helix DNA-binding domain"/>
    <property type="match status" value="1"/>
</dbReference>
<proteinExistence type="inferred from homology"/>
<dbReference type="Proteomes" id="UP000248079">
    <property type="component" value="Unassembled WGS sequence"/>
</dbReference>